<dbReference type="InterPro" id="IPR036086">
    <property type="entry name" value="ParB/Sulfiredoxin_sf"/>
</dbReference>
<dbReference type="InterPro" id="IPR050336">
    <property type="entry name" value="Chromosome_partition/occlusion"/>
</dbReference>
<dbReference type="STRING" id="1817863.A2Y62_21305"/>
<dbReference type="SUPFAM" id="SSF109709">
    <property type="entry name" value="KorB DNA-binding domain-like"/>
    <property type="match status" value="1"/>
</dbReference>
<protein>
    <recommendedName>
        <fullName evidence="1">ParB-like N-terminal domain-containing protein</fullName>
    </recommendedName>
</protein>
<gene>
    <name evidence="2" type="ORF">A2Y62_21305</name>
</gene>
<dbReference type="GO" id="GO:0007059">
    <property type="term" value="P:chromosome segregation"/>
    <property type="evidence" value="ECO:0007669"/>
    <property type="project" value="TreeGrafter"/>
</dbReference>
<organism evidence="2 3">
    <name type="scientific">Candidatus Fischerbacteria bacterium RBG_13_37_8</name>
    <dbReference type="NCBI Taxonomy" id="1817863"/>
    <lineage>
        <taxon>Bacteria</taxon>
        <taxon>Candidatus Fischeribacteriota</taxon>
    </lineage>
</organism>
<comment type="caution">
    <text evidence="2">The sequence shown here is derived from an EMBL/GenBank/DDBJ whole genome shotgun (WGS) entry which is preliminary data.</text>
</comment>
<dbReference type="Pfam" id="PF02195">
    <property type="entry name" value="ParB_N"/>
    <property type="match status" value="1"/>
</dbReference>
<feature type="domain" description="ParB-like N-terminal" evidence="1">
    <location>
        <begin position="23"/>
        <end position="93"/>
    </location>
</feature>
<accession>A0A1F5VNZ4</accession>
<dbReference type="Proteomes" id="UP000178943">
    <property type="component" value="Unassembled WGS sequence"/>
</dbReference>
<evidence type="ECO:0000313" key="3">
    <source>
        <dbReference type="Proteomes" id="UP000178943"/>
    </source>
</evidence>
<dbReference type="SUPFAM" id="SSF110849">
    <property type="entry name" value="ParB/Sulfiredoxin"/>
    <property type="match status" value="1"/>
</dbReference>
<dbReference type="PANTHER" id="PTHR33375:SF1">
    <property type="entry name" value="CHROMOSOME-PARTITIONING PROTEIN PARB-RELATED"/>
    <property type="match status" value="1"/>
</dbReference>
<dbReference type="InterPro" id="IPR003115">
    <property type="entry name" value="ParB_N"/>
</dbReference>
<sequence>MFVKYLNWRDIDSSDDSFFIKNSNDYSSLLNSISTFGLSHPLKLYHQKNRYIIISGYKRFRCLVLLNYSNIPCLVYESELFTENDIMKIALFDNNNREFSEFEKAVLINKMKTYYDPNDAFFKYALEFIVKVSKNEIEYYDKLFNLPLVVLEALHHDKLKQYHLKWLINLNPEEQIFFHHIITSMHFTKSQFHEFVHLIDTICRIWDIPNRMMLFSLSTLKKLINIPVEAEKIAVDDLLRHLKIYAYPILSLAENNMNRMFSEVLKSGIAITYPRYIEGNTIKITIEANSFSDLESKLNHMNSNLFNSSIAKIFHYAKKNFII</sequence>
<dbReference type="GO" id="GO:0005694">
    <property type="term" value="C:chromosome"/>
    <property type="evidence" value="ECO:0007669"/>
    <property type="project" value="TreeGrafter"/>
</dbReference>
<reference evidence="2 3" key="1">
    <citation type="journal article" date="2016" name="Nat. Commun.">
        <title>Thousands of microbial genomes shed light on interconnected biogeochemical processes in an aquifer system.</title>
        <authorList>
            <person name="Anantharaman K."/>
            <person name="Brown C.T."/>
            <person name="Hug L.A."/>
            <person name="Sharon I."/>
            <person name="Castelle C.J."/>
            <person name="Probst A.J."/>
            <person name="Thomas B.C."/>
            <person name="Singh A."/>
            <person name="Wilkins M.J."/>
            <person name="Karaoz U."/>
            <person name="Brodie E.L."/>
            <person name="Williams K.H."/>
            <person name="Hubbard S.S."/>
            <person name="Banfield J.F."/>
        </authorList>
    </citation>
    <scope>NUCLEOTIDE SEQUENCE [LARGE SCALE GENOMIC DNA]</scope>
</reference>
<dbReference type="AlphaFoldDB" id="A0A1F5VNZ4"/>
<dbReference type="Gene3D" id="3.90.1530.10">
    <property type="entry name" value="Conserved hypothetical protein from pyrococcus furiosus pfu- 392566-001, ParB domain"/>
    <property type="match status" value="1"/>
</dbReference>
<proteinExistence type="predicted"/>
<evidence type="ECO:0000313" key="2">
    <source>
        <dbReference type="EMBL" id="OGF65136.1"/>
    </source>
</evidence>
<evidence type="ECO:0000259" key="1">
    <source>
        <dbReference type="Pfam" id="PF02195"/>
    </source>
</evidence>
<dbReference type="PANTHER" id="PTHR33375">
    <property type="entry name" value="CHROMOSOME-PARTITIONING PROTEIN PARB-RELATED"/>
    <property type="match status" value="1"/>
</dbReference>
<dbReference type="EMBL" id="MFGW01000117">
    <property type="protein sequence ID" value="OGF65136.1"/>
    <property type="molecule type" value="Genomic_DNA"/>
</dbReference>
<name>A0A1F5VNZ4_9BACT</name>